<sequence>MPTFLLHRPIQSHRTSGSYRPKEARLQDDKATSYHNYYNTNTGRQPN</sequence>
<dbReference type="EMBL" id="BT069157">
    <property type="protein sequence ID" value="ACN36054.1"/>
    <property type="molecule type" value="mRNA"/>
</dbReference>
<feature type="region of interest" description="Disordered" evidence="1">
    <location>
        <begin position="1"/>
        <end position="47"/>
    </location>
</feature>
<organism evidence="2">
    <name type="scientific">Zea mays</name>
    <name type="common">Maize</name>
    <dbReference type="NCBI Taxonomy" id="4577"/>
    <lineage>
        <taxon>Eukaryota</taxon>
        <taxon>Viridiplantae</taxon>
        <taxon>Streptophyta</taxon>
        <taxon>Embryophyta</taxon>
        <taxon>Tracheophyta</taxon>
        <taxon>Spermatophyta</taxon>
        <taxon>Magnoliopsida</taxon>
        <taxon>Liliopsida</taxon>
        <taxon>Poales</taxon>
        <taxon>Poaceae</taxon>
        <taxon>PACMAD clade</taxon>
        <taxon>Panicoideae</taxon>
        <taxon>Andropogonodae</taxon>
        <taxon>Andropogoneae</taxon>
        <taxon>Tripsacinae</taxon>
        <taxon>Zea</taxon>
    </lineage>
</organism>
<accession>C0PLI8</accession>
<evidence type="ECO:0000313" key="2">
    <source>
        <dbReference type="EMBL" id="ACN36054.1"/>
    </source>
</evidence>
<reference evidence="2" key="2">
    <citation type="submission" date="2012-06" db="EMBL/GenBank/DDBJ databases">
        <authorList>
            <person name="Yu Y."/>
            <person name="Currie J."/>
            <person name="Lomeli R."/>
            <person name="Angelova A."/>
            <person name="Collura K."/>
            <person name="Wissotski M."/>
            <person name="Campos D."/>
            <person name="Kudrna D."/>
            <person name="Golser W."/>
            <person name="Ashely E."/>
            <person name="Descour A."/>
            <person name="Fernandes J."/>
            <person name="Soderlund C."/>
            <person name="Walbot V."/>
        </authorList>
    </citation>
    <scope>NUCLEOTIDE SEQUENCE</scope>
    <source>
        <strain evidence="2">B73</strain>
    </source>
</reference>
<reference evidence="2" key="1">
    <citation type="journal article" date="2009" name="PLoS Genet.">
        <title>Sequencing, mapping, and analysis of 27,455 maize full-length cDNAs.</title>
        <authorList>
            <person name="Soderlund C."/>
            <person name="Descour A."/>
            <person name="Kudrna D."/>
            <person name="Bomhoff M."/>
            <person name="Boyd L."/>
            <person name="Currie J."/>
            <person name="Angelova A."/>
            <person name="Collura K."/>
            <person name="Wissotski M."/>
            <person name="Ashley E."/>
            <person name="Morrow D."/>
            <person name="Fernandes J."/>
            <person name="Walbot V."/>
            <person name="Yu Y."/>
        </authorList>
    </citation>
    <scope>NUCLEOTIDE SEQUENCE</scope>
    <source>
        <strain evidence="2">B73</strain>
    </source>
</reference>
<protein>
    <submittedName>
        <fullName evidence="2">Uncharacterized protein</fullName>
    </submittedName>
</protein>
<evidence type="ECO:0000256" key="1">
    <source>
        <dbReference type="SAM" id="MobiDB-lite"/>
    </source>
</evidence>
<proteinExistence type="evidence at transcript level"/>
<feature type="compositionally biased region" description="Polar residues" evidence="1">
    <location>
        <begin position="33"/>
        <end position="47"/>
    </location>
</feature>
<feature type="compositionally biased region" description="Basic and acidic residues" evidence="1">
    <location>
        <begin position="20"/>
        <end position="32"/>
    </location>
</feature>
<name>C0PLI8_MAIZE</name>
<dbReference type="AlphaFoldDB" id="C0PLI8"/>